<keyword evidence="1" id="KW-0472">Membrane</keyword>
<dbReference type="HOGENOM" id="CLU_050687_0_1_9"/>
<feature type="transmembrane region" description="Helical" evidence="1">
    <location>
        <begin position="21"/>
        <end position="42"/>
    </location>
</feature>
<sequence length="260" mass="28295">MSSLVSLVSNELMKIFARTRTWIMLGLLVVMVLAMGLIIKYVADSALMLSHALEFMGTAQNLTALATIFTVIVAGDIVASEFSWGTVKLLLIRPVSRGKILFSKYLAVLLFMAAMLVLLFIVSYFTGLVLFGMSGAIGPEQSLPVLLRTYALSAVEMLMTATLAFMVSSVFRSSSLAIGLSIFLMFTSGTAMLVLISLRYTWAKYLLFANTDLSPYFGGGPGPLVEGMTLGFSVTMLVLYWLLFYGISWGVFTKRDVAGS</sequence>
<dbReference type="EMBL" id="CP002869">
    <property type="protein sequence ID" value="AEI45396.1"/>
    <property type="molecule type" value="Genomic_DNA"/>
</dbReference>
<dbReference type="Pfam" id="PF12730">
    <property type="entry name" value="ABC2_membrane_4"/>
    <property type="match status" value="1"/>
</dbReference>
<evidence type="ECO:0000313" key="2">
    <source>
        <dbReference type="EMBL" id="AEI45396.1"/>
    </source>
</evidence>
<dbReference type="AlphaFoldDB" id="F8FGL9"/>
<gene>
    <name evidence="2" type="ordered locus">KNP414_06878</name>
</gene>
<proteinExistence type="predicted"/>
<keyword evidence="1" id="KW-1133">Transmembrane helix</keyword>
<evidence type="ECO:0000256" key="1">
    <source>
        <dbReference type="SAM" id="Phobius"/>
    </source>
</evidence>
<dbReference type="PANTHER" id="PTHR37305">
    <property type="entry name" value="INTEGRAL MEMBRANE PROTEIN-RELATED"/>
    <property type="match status" value="1"/>
</dbReference>
<dbReference type="Proteomes" id="UP000006620">
    <property type="component" value="Chromosome"/>
</dbReference>
<dbReference type="PATRIC" id="fig|1036673.3.peg.6420"/>
<accession>F8FGL9</accession>
<keyword evidence="1" id="KW-0812">Transmembrane</keyword>
<name>F8FGL9_PAEMK</name>
<dbReference type="PANTHER" id="PTHR37305:SF1">
    <property type="entry name" value="MEMBRANE PROTEIN"/>
    <property type="match status" value="1"/>
</dbReference>
<organism evidence="2 3">
    <name type="scientific">Paenibacillus mucilaginosus (strain KNP414)</name>
    <dbReference type="NCBI Taxonomy" id="1036673"/>
    <lineage>
        <taxon>Bacteria</taxon>
        <taxon>Bacillati</taxon>
        <taxon>Bacillota</taxon>
        <taxon>Bacilli</taxon>
        <taxon>Bacillales</taxon>
        <taxon>Paenibacillaceae</taxon>
        <taxon>Paenibacillus</taxon>
    </lineage>
</organism>
<feature type="transmembrane region" description="Helical" evidence="1">
    <location>
        <begin position="62"/>
        <end position="84"/>
    </location>
</feature>
<feature type="transmembrane region" description="Helical" evidence="1">
    <location>
        <begin position="150"/>
        <end position="171"/>
    </location>
</feature>
<feature type="transmembrane region" description="Helical" evidence="1">
    <location>
        <begin position="230"/>
        <end position="252"/>
    </location>
</feature>
<dbReference type="KEGG" id="pms:KNP414_06878"/>
<reference evidence="3" key="1">
    <citation type="submission" date="2011-06" db="EMBL/GenBank/DDBJ databases">
        <title>Complete genome sequence of Paenibacillus mucilaginosus KNP414.</title>
        <authorList>
            <person name="Wang J."/>
            <person name="Hu S."/>
            <person name="Hu X."/>
            <person name="Zhang B."/>
            <person name="Dong D."/>
            <person name="Zhang S."/>
            <person name="Zhao K."/>
            <person name="Wu D."/>
        </authorList>
    </citation>
    <scope>NUCLEOTIDE SEQUENCE [LARGE SCALE GENOMIC DNA]</scope>
    <source>
        <strain evidence="3">KNP414</strain>
    </source>
</reference>
<protein>
    <submittedName>
        <fullName evidence="2">YhcI</fullName>
    </submittedName>
</protein>
<evidence type="ECO:0000313" key="3">
    <source>
        <dbReference type="Proteomes" id="UP000006620"/>
    </source>
</evidence>
<feature type="transmembrane region" description="Helical" evidence="1">
    <location>
        <begin position="178"/>
        <end position="198"/>
    </location>
</feature>
<reference evidence="2 3" key="2">
    <citation type="journal article" date="2013" name="Genome Announc.">
        <title>Genome Sequence of Growth-Improving Paenibacillus mucilaginosus Strain KNP414.</title>
        <authorList>
            <person name="Lu J.J."/>
            <person name="Wang J.F."/>
            <person name="Hu X.F."/>
        </authorList>
    </citation>
    <scope>NUCLEOTIDE SEQUENCE [LARGE SCALE GENOMIC DNA]</scope>
    <source>
        <strain evidence="2 3">KNP414</strain>
    </source>
</reference>
<dbReference type="RefSeq" id="WP_013920540.1">
    <property type="nucleotide sequence ID" value="NC_015690.1"/>
</dbReference>
<feature type="transmembrane region" description="Helical" evidence="1">
    <location>
        <begin position="105"/>
        <end position="130"/>
    </location>
</feature>